<evidence type="ECO:0000313" key="1">
    <source>
        <dbReference type="EMBL" id="CAG8835627.1"/>
    </source>
</evidence>
<dbReference type="EMBL" id="CAJVQC010112403">
    <property type="protein sequence ID" value="CAG8835627.1"/>
    <property type="molecule type" value="Genomic_DNA"/>
</dbReference>
<keyword evidence="2" id="KW-1185">Reference proteome</keyword>
<evidence type="ECO:0000313" key="2">
    <source>
        <dbReference type="Proteomes" id="UP000789920"/>
    </source>
</evidence>
<protein>
    <submittedName>
        <fullName evidence="1">12091_t:CDS:1</fullName>
    </submittedName>
</protein>
<feature type="non-terminal residue" evidence="1">
    <location>
        <position position="51"/>
    </location>
</feature>
<reference evidence="1" key="1">
    <citation type="submission" date="2021-06" db="EMBL/GenBank/DDBJ databases">
        <authorList>
            <person name="Kallberg Y."/>
            <person name="Tangrot J."/>
            <person name="Rosling A."/>
        </authorList>
    </citation>
    <scope>NUCLEOTIDE SEQUENCE</scope>
    <source>
        <strain evidence="1">MA461A</strain>
    </source>
</reference>
<name>A0ACA9SEI2_9GLOM</name>
<organism evidence="1 2">
    <name type="scientific">Racocetra persica</name>
    <dbReference type="NCBI Taxonomy" id="160502"/>
    <lineage>
        <taxon>Eukaryota</taxon>
        <taxon>Fungi</taxon>
        <taxon>Fungi incertae sedis</taxon>
        <taxon>Mucoromycota</taxon>
        <taxon>Glomeromycotina</taxon>
        <taxon>Glomeromycetes</taxon>
        <taxon>Diversisporales</taxon>
        <taxon>Gigasporaceae</taxon>
        <taxon>Racocetra</taxon>
    </lineage>
</organism>
<dbReference type="Proteomes" id="UP000789920">
    <property type="component" value="Unassembled WGS sequence"/>
</dbReference>
<sequence length="51" mass="5838">SIFLNHNNFFNLNETNDLSLPESQYVLVNHSNQIEPEDDRSETITNSNDTG</sequence>
<comment type="caution">
    <text evidence="1">The sequence shown here is derived from an EMBL/GenBank/DDBJ whole genome shotgun (WGS) entry which is preliminary data.</text>
</comment>
<feature type="non-terminal residue" evidence="1">
    <location>
        <position position="1"/>
    </location>
</feature>
<accession>A0ACA9SEI2</accession>
<proteinExistence type="predicted"/>
<gene>
    <name evidence="1" type="ORF">RPERSI_LOCUS29617</name>
</gene>